<comment type="caution">
    <text evidence="1">The sequence shown here is derived from an EMBL/GenBank/DDBJ whole genome shotgun (WGS) entry which is preliminary data.</text>
</comment>
<evidence type="ECO:0000313" key="1">
    <source>
        <dbReference type="EMBL" id="RBP20350.1"/>
    </source>
</evidence>
<sequence>RKWARKLALLKYWQSGQEYWANSIAN</sequence>
<evidence type="ECO:0000313" key="2">
    <source>
        <dbReference type="Proteomes" id="UP000252995"/>
    </source>
</evidence>
<organism evidence="1 2">
    <name type="scientific">Marinobacter pelagius</name>
    <dbReference type="NCBI Taxonomy" id="379482"/>
    <lineage>
        <taxon>Bacteria</taxon>
        <taxon>Pseudomonadati</taxon>
        <taxon>Pseudomonadota</taxon>
        <taxon>Gammaproteobacteria</taxon>
        <taxon>Pseudomonadales</taxon>
        <taxon>Marinobacteraceae</taxon>
        <taxon>Marinobacter</taxon>
    </lineage>
</organism>
<dbReference type="AlphaFoldDB" id="A0A366G293"/>
<dbReference type="Proteomes" id="UP000252995">
    <property type="component" value="Unassembled WGS sequence"/>
</dbReference>
<dbReference type="EMBL" id="QNRO01000034">
    <property type="protein sequence ID" value="RBP20350.1"/>
    <property type="molecule type" value="Genomic_DNA"/>
</dbReference>
<protein>
    <submittedName>
        <fullName evidence="1">Uncharacterized protein</fullName>
    </submittedName>
</protein>
<gene>
    <name evidence="1" type="ORF">DET50_1341</name>
</gene>
<reference evidence="1 2" key="1">
    <citation type="submission" date="2018-06" db="EMBL/GenBank/DDBJ databases">
        <title>Freshwater and sediment microbial communities from various areas in North America, analyzing microbe dynamics in response to fracking.</title>
        <authorList>
            <person name="Lamendella R."/>
        </authorList>
    </citation>
    <scope>NUCLEOTIDE SEQUENCE [LARGE SCALE GENOMIC DNA]</scope>
    <source>
        <strain evidence="1 2">114J</strain>
    </source>
</reference>
<proteinExistence type="predicted"/>
<feature type="non-terminal residue" evidence="1">
    <location>
        <position position="1"/>
    </location>
</feature>
<accession>A0A366G293</accession>
<name>A0A366G293_9GAMM</name>